<feature type="signal peptide" evidence="1">
    <location>
        <begin position="1"/>
        <end position="18"/>
    </location>
</feature>
<accession>A0A4V3CRZ4</accession>
<keyword evidence="2" id="KW-0645">Protease</keyword>
<dbReference type="RefSeq" id="WP_133533115.1">
    <property type="nucleotide sequence ID" value="NZ_SNXR01000014.1"/>
</dbReference>
<keyword evidence="1" id="KW-0732">Signal</keyword>
<dbReference type="Pfam" id="PF13715">
    <property type="entry name" value="CarbopepD_reg_2"/>
    <property type="match status" value="1"/>
</dbReference>
<reference evidence="2 3" key="1">
    <citation type="submission" date="2019-03" db="EMBL/GenBank/DDBJ databases">
        <title>Genomic Encyclopedia of Archaeal and Bacterial Type Strains, Phase II (KMG-II): from individual species to whole genera.</title>
        <authorList>
            <person name="Goeker M."/>
        </authorList>
    </citation>
    <scope>NUCLEOTIDE SEQUENCE [LARGE SCALE GENOMIC DNA]</scope>
    <source>
        <strain evidence="2 3">DSM 25687</strain>
    </source>
</reference>
<gene>
    <name evidence="2" type="ORF">BC748_1835</name>
</gene>
<organism evidence="2 3">
    <name type="scientific">Flavobacterium dankookense</name>
    <dbReference type="NCBI Taxonomy" id="706186"/>
    <lineage>
        <taxon>Bacteria</taxon>
        <taxon>Pseudomonadati</taxon>
        <taxon>Bacteroidota</taxon>
        <taxon>Flavobacteriia</taxon>
        <taxon>Flavobacteriales</taxon>
        <taxon>Flavobacteriaceae</taxon>
        <taxon>Flavobacterium</taxon>
    </lineage>
</organism>
<keyword evidence="3" id="KW-1185">Reference proteome</keyword>
<evidence type="ECO:0000313" key="3">
    <source>
        <dbReference type="Proteomes" id="UP000295260"/>
    </source>
</evidence>
<keyword evidence="2" id="KW-0121">Carboxypeptidase</keyword>
<dbReference type="Gene3D" id="2.60.40.1120">
    <property type="entry name" value="Carboxypeptidase-like, regulatory domain"/>
    <property type="match status" value="1"/>
</dbReference>
<dbReference type="SUPFAM" id="SSF56935">
    <property type="entry name" value="Porins"/>
    <property type="match status" value="1"/>
</dbReference>
<proteinExistence type="predicted"/>
<protein>
    <submittedName>
        <fullName evidence="2">Carboxypeptidase-like protein</fullName>
    </submittedName>
</protein>
<evidence type="ECO:0000313" key="2">
    <source>
        <dbReference type="EMBL" id="TDP58612.1"/>
    </source>
</evidence>
<keyword evidence="2" id="KW-0378">Hydrolase</keyword>
<name>A0A4V3CRZ4_9FLAO</name>
<comment type="caution">
    <text evidence="2">The sequence shown here is derived from an EMBL/GenBank/DDBJ whole genome shotgun (WGS) entry which is preliminary data.</text>
</comment>
<evidence type="ECO:0000256" key="1">
    <source>
        <dbReference type="SAM" id="SignalP"/>
    </source>
</evidence>
<dbReference type="EMBL" id="SNXR01000014">
    <property type="protein sequence ID" value="TDP58612.1"/>
    <property type="molecule type" value="Genomic_DNA"/>
</dbReference>
<dbReference type="GO" id="GO:0004180">
    <property type="term" value="F:carboxypeptidase activity"/>
    <property type="evidence" value="ECO:0007669"/>
    <property type="project" value="UniProtKB-KW"/>
</dbReference>
<dbReference type="AlphaFoldDB" id="A0A4V3CRZ4"/>
<dbReference type="Proteomes" id="UP000295260">
    <property type="component" value="Unassembled WGS sequence"/>
</dbReference>
<dbReference type="InterPro" id="IPR008969">
    <property type="entry name" value="CarboxyPept-like_regulatory"/>
</dbReference>
<sequence length="909" mass="103569">MKKSILFLFLLISTISFSQTVRFEGIIQDDSKAPLEMANVMAMNQTTKAMDAYAITNEKGKFLLNLKSNSTYTIKLSYLGMQNKEITITTQGENITQNITMESGGIELQGVEIVREMPVSIKGDTIVYNSDSFTTGTERKLEDVLKKLPGVEVDADGQVKVEGKAVTKLMVEGKDFFDGDTKLGVKNIPADAIDKVQVLRNYNENSIMKGVENNQDNLAMNIKLKEGKKNFWFGDMTAGIGVGHDDTRYVVAPKAFYYSPKYSLNIMGNSNNVGQQAFTIQDYFRFSGGFRNIMGKGGGSINVGSNSLGISFFQDNRVKEIESHFGATNFSYNPSKSWSLSGFAIATSTLVDTETASTVNILQPNTTDVSSTEVRDDAGSQKNNLGLFKLSTTYKPSAKFQLDYDILTRISAQRENNELYRQVFNYVSGINTDESILTSKKQDPININQNLSFYYTPTDKHIFAFESQHLYQNEDPLYNANLEFQPFDFLGYNQTQNRNDITQSRFIKTNKLDSRLDYYYVLTPKTNLNFTLANSYVYQSLNSSIFQRLDNGTVNNLNATENNNDVSYRFNDTYFGFHFKWLTGKFTFTPGITLHRFNLTNTQLGTDVNQEMYRLLPDFQMIYQIKKSETLNYNFGLTNNFTNINNYAVGTIFNSYSSLFSGNRDLNNSVIQSHSLNYQKFNMFNFENFGANISYTKTVDAIKTRALFEGVNQIGSPINSPFGDENFSASGRYGRSFLKYYKANFSANVNWSKFYNIQVNPLNAAEDVVDTESFSQNYRLSASTNFKNMPNIELGYSYSVNQYPNDNFYTDSPSVKLDYFFLKSFSFLAEYEFFHYYNKAKTVDQEYDFLSASLTYQKTKASHWEYKIAATNLLNTTSLNDDSFSQFSTRNSQYRVQPRYIIFSLKYNL</sequence>
<dbReference type="SUPFAM" id="SSF49464">
    <property type="entry name" value="Carboxypeptidase regulatory domain-like"/>
    <property type="match status" value="1"/>
</dbReference>
<feature type="chain" id="PRO_5021016387" evidence="1">
    <location>
        <begin position="19"/>
        <end position="909"/>
    </location>
</feature>
<dbReference type="OrthoDB" id="603275at2"/>